<proteinExistence type="predicted"/>
<comment type="caution">
    <text evidence="2">The sequence shown here is derived from an EMBL/GenBank/DDBJ whole genome shotgun (WGS) entry which is preliminary data.</text>
</comment>
<reference evidence="2" key="1">
    <citation type="submission" date="2022-08" db="EMBL/GenBank/DDBJ databases">
        <authorList>
            <person name="Deng Y."/>
            <person name="Han X.-F."/>
            <person name="Zhang Y.-Q."/>
        </authorList>
    </citation>
    <scope>NUCLEOTIDE SEQUENCE</scope>
    <source>
        <strain evidence="2">CPCC 203386</strain>
    </source>
</reference>
<feature type="non-terminal residue" evidence="2">
    <location>
        <position position="1"/>
    </location>
</feature>
<evidence type="ECO:0000313" key="3">
    <source>
        <dbReference type="Proteomes" id="UP001165586"/>
    </source>
</evidence>
<evidence type="ECO:0000313" key="2">
    <source>
        <dbReference type="EMBL" id="MCS5737354.1"/>
    </source>
</evidence>
<feature type="non-terminal residue" evidence="2">
    <location>
        <position position="190"/>
    </location>
</feature>
<dbReference type="Proteomes" id="UP001165586">
    <property type="component" value="Unassembled WGS sequence"/>
</dbReference>
<protein>
    <submittedName>
        <fullName evidence="2">Uncharacterized protein</fullName>
    </submittedName>
</protein>
<name>A0ABT2HBN4_9MICO</name>
<accession>A0ABT2HBN4</accession>
<feature type="region of interest" description="Disordered" evidence="1">
    <location>
        <begin position="165"/>
        <end position="190"/>
    </location>
</feature>
<organism evidence="2 3">
    <name type="scientific">Herbiconiux daphne</name>
    <dbReference type="NCBI Taxonomy" id="2970914"/>
    <lineage>
        <taxon>Bacteria</taxon>
        <taxon>Bacillati</taxon>
        <taxon>Actinomycetota</taxon>
        <taxon>Actinomycetes</taxon>
        <taxon>Micrococcales</taxon>
        <taxon>Microbacteriaceae</taxon>
        <taxon>Herbiconiux</taxon>
    </lineage>
</organism>
<sequence length="190" mass="21957">MAFADREGFEFTSFKEPMFRIAATTLGMEYHEFLECYQDREWKDSPNEKLNGRTIRELMIHISETYIKPFLGNDYFGQQAAQFIQRRPWQSHFIFGDGGFAPEVEALIEGGNEVILVHMYRDGCTFEGDSRTYVLTNSVPRIYTLTNNGTVDEAVDELGRILDNYEDSRTTAEPEEPVEDDAPRMRARVT</sequence>
<keyword evidence="3" id="KW-1185">Reference proteome</keyword>
<dbReference type="EMBL" id="JANLCJ010000628">
    <property type="protein sequence ID" value="MCS5737354.1"/>
    <property type="molecule type" value="Genomic_DNA"/>
</dbReference>
<gene>
    <name evidence="2" type="ORF">N1032_26845</name>
</gene>
<evidence type="ECO:0000256" key="1">
    <source>
        <dbReference type="SAM" id="MobiDB-lite"/>
    </source>
</evidence>
<dbReference type="RefSeq" id="WP_259543722.1">
    <property type="nucleotide sequence ID" value="NZ_JANLCJ010000628.1"/>
</dbReference>